<dbReference type="EMBL" id="HBKQ01036570">
    <property type="protein sequence ID" value="CAE2258045.1"/>
    <property type="molecule type" value="Transcribed_RNA"/>
</dbReference>
<proteinExistence type="predicted"/>
<dbReference type="GO" id="GO:0005737">
    <property type="term" value="C:cytoplasm"/>
    <property type="evidence" value="ECO:0007669"/>
    <property type="project" value="TreeGrafter"/>
</dbReference>
<dbReference type="InterPro" id="IPR058240">
    <property type="entry name" value="rSAM_sf"/>
</dbReference>
<evidence type="ECO:0000313" key="2">
    <source>
        <dbReference type="EMBL" id="CAE2258045.1"/>
    </source>
</evidence>
<evidence type="ECO:0000259" key="1">
    <source>
        <dbReference type="Pfam" id="PF04055"/>
    </source>
</evidence>
<dbReference type="InterPro" id="IPR007197">
    <property type="entry name" value="rSAM"/>
</dbReference>
<dbReference type="SUPFAM" id="SSF102114">
    <property type="entry name" value="Radical SAM enzymes"/>
    <property type="match status" value="1"/>
</dbReference>
<name>A0A7S4JB23_9STRA</name>
<accession>A0A7S4JB23</accession>
<dbReference type="AlphaFoldDB" id="A0A7S4JB23"/>
<organism evidence="2">
    <name type="scientific">Odontella aurita</name>
    <dbReference type="NCBI Taxonomy" id="265563"/>
    <lineage>
        <taxon>Eukaryota</taxon>
        <taxon>Sar</taxon>
        <taxon>Stramenopiles</taxon>
        <taxon>Ochrophyta</taxon>
        <taxon>Bacillariophyta</taxon>
        <taxon>Mediophyceae</taxon>
        <taxon>Biddulphiophycidae</taxon>
        <taxon>Eupodiscales</taxon>
        <taxon>Odontellaceae</taxon>
        <taxon>Odontella</taxon>
    </lineage>
</organism>
<reference evidence="2" key="1">
    <citation type="submission" date="2021-01" db="EMBL/GenBank/DDBJ databases">
        <authorList>
            <person name="Corre E."/>
            <person name="Pelletier E."/>
            <person name="Niang G."/>
            <person name="Scheremetjew M."/>
            <person name="Finn R."/>
            <person name="Kale V."/>
            <person name="Holt S."/>
            <person name="Cochrane G."/>
            <person name="Meng A."/>
            <person name="Brown T."/>
            <person name="Cohen L."/>
        </authorList>
    </citation>
    <scope>NUCLEOTIDE SEQUENCE</scope>
    <source>
        <strain evidence="2">Isolate 1302-5</strain>
    </source>
</reference>
<sequence length="262" mass="29346">MVLTVSLRRSTGYSHWGTWIHLQSLFIITTTFFCFCLSDAASFASGIVGDASSRFRNHPRRTFGLANIVKPSGRNKPNEQCWAETSRLSSENPSVDRAESDAAFYVHIPYCRRRCRYCDFAIVPIGPVETSGREEMNSSFAERQNTGFRLMDISYRDTVLAEIEMILRTTKRPRTLRSIYFGGGTPSLAPVSSIKSILEAILDGPNSPFVLADDAEITIEMDPGTFDLTKLRSLKEIGFNRISLGVQSFDDSILEAIGRVHR</sequence>
<dbReference type="GO" id="GO:0051539">
    <property type="term" value="F:4 iron, 4 sulfur cluster binding"/>
    <property type="evidence" value="ECO:0007669"/>
    <property type="project" value="TreeGrafter"/>
</dbReference>
<dbReference type="SFLD" id="SFLDS00029">
    <property type="entry name" value="Radical_SAM"/>
    <property type="match status" value="1"/>
</dbReference>
<dbReference type="PANTHER" id="PTHR13932:SF5">
    <property type="entry name" value="RADICAL S-ADENOSYL METHIONINE DOMAIN-CONTAINING PROTEIN 1, MITOCHONDRIAL"/>
    <property type="match status" value="1"/>
</dbReference>
<dbReference type="InterPro" id="IPR034505">
    <property type="entry name" value="Coproporphyrinogen-III_oxidase"/>
</dbReference>
<gene>
    <name evidence="2" type="ORF">OAUR00152_LOCUS25199</name>
</gene>
<dbReference type="GO" id="GO:0003824">
    <property type="term" value="F:catalytic activity"/>
    <property type="evidence" value="ECO:0007669"/>
    <property type="project" value="InterPro"/>
</dbReference>
<feature type="domain" description="Radical SAM core" evidence="1">
    <location>
        <begin position="105"/>
        <end position="261"/>
    </location>
</feature>
<dbReference type="GO" id="GO:0006779">
    <property type="term" value="P:porphyrin-containing compound biosynthetic process"/>
    <property type="evidence" value="ECO:0007669"/>
    <property type="project" value="TreeGrafter"/>
</dbReference>
<protein>
    <recommendedName>
        <fullName evidence="1">Radical SAM core domain-containing protein</fullName>
    </recommendedName>
</protein>
<dbReference type="Pfam" id="PF04055">
    <property type="entry name" value="Radical_SAM"/>
    <property type="match status" value="1"/>
</dbReference>
<dbReference type="PANTHER" id="PTHR13932">
    <property type="entry name" value="COPROPORPHYRINIGEN III OXIDASE"/>
    <property type="match status" value="1"/>
</dbReference>